<feature type="chain" id="PRO_5012438644" evidence="2">
    <location>
        <begin position="20"/>
        <end position="382"/>
    </location>
</feature>
<proteinExistence type="predicted"/>
<keyword evidence="1" id="KW-1133">Transmembrane helix</keyword>
<dbReference type="Proteomes" id="UP000192247">
    <property type="component" value="Unassembled WGS sequence"/>
</dbReference>
<comment type="caution">
    <text evidence="3">The sequence shown here is derived from an EMBL/GenBank/DDBJ whole genome shotgun (WGS) entry which is preliminary data.</text>
</comment>
<dbReference type="AlphaFoldDB" id="A0A1V9Y0Z9"/>
<keyword evidence="2" id="KW-0732">Signal</keyword>
<sequence>MCSRTFLSRLCFCLANVVALSSSMSTKRKLFYTATLLAFMLLMADLINEDFLLRERLPEKQLCLTVVLFTPAVRVPFPLLSNFTNHRETSLVIPALRDRFYTHHYQHRINDFASSKITTIASSLAREHSTRCSRAVFHAPQVSNLLLSAELMYAGYYNLTEVRAVPNFRLSDDDRMRRYRLRNEMASHNEANLYTVPCKMRNAASYVRYLNRKAIANGSELLEDLNNGSNIMDLLQFYWSTGQKLPRWVKIRDLLLCYSGVVKEMIKGFEYQLALPILQDLQRRLRDLTNPKYNVIFHVTDYEELFAINKFLRLFPDAFSLIPAYALEVKIFKSGRVTVLRHYVGLETQVRHSERIRVSSLEELRAQLSNAVGSSELSSSTS</sequence>
<feature type="signal peptide" evidence="2">
    <location>
        <begin position="1"/>
        <end position="19"/>
    </location>
</feature>
<evidence type="ECO:0000256" key="2">
    <source>
        <dbReference type="SAM" id="SignalP"/>
    </source>
</evidence>
<protein>
    <submittedName>
        <fullName evidence="3">Uncharacterized protein</fullName>
    </submittedName>
</protein>
<feature type="transmembrane region" description="Helical" evidence="1">
    <location>
        <begin position="29"/>
        <end position="47"/>
    </location>
</feature>
<accession>A0A1V9Y0Z9</accession>
<gene>
    <name evidence="3" type="ORF">BIW11_05767</name>
</gene>
<name>A0A1V9Y0Z9_9ACAR</name>
<keyword evidence="4" id="KW-1185">Reference proteome</keyword>
<dbReference type="OrthoDB" id="6496028at2759"/>
<dbReference type="InParanoid" id="A0A1V9Y0Z9"/>
<evidence type="ECO:0000256" key="1">
    <source>
        <dbReference type="SAM" id="Phobius"/>
    </source>
</evidence>
<reference evidence="3 4" key="1">
    <citation type="journal article" date="2017" name="Gigascience">
        <title>Draft genome of the honey bee ectoparasitic mite, Tropilaelaps mercedesae, is shaped by the parasitic life history.</title>
        <authorList>
            <person name="Dong X."/>
            <person name="Armstrong S.D."/>
            <person name="Xia D."/>
            <person name="Makepeace B.L."/>
            <person name="Darby A.C."/>
            <person name="Kadowaki T."/>
        </authorList>
    </citation>
    <scope>NUCLEOTIDE SEQUENCE [LARGE SCALE GENOMIC DNA]</scope>
    <source>
        <strain evidence="3">Wuxi-XJTLU</strain>
    </source>
</reference>
<keyword evidence="1" id="KW-0472">Membrane</keyword>
<evidence type="ECO:0000313" key="4">
    <source>
        <dbReference type="Proteomes" id="UP000192247"/>
    </source>
</evidence>
<dbReference type="EMBL" id="MNPL01001158">
    <property type="protein sequence ID" value="OQR79391.1"/>
    <property type="molecule type" value="Genomic_DNA"/>
</dbReference>
<evidence type="ECO:0000313" key="3">
    <source>
        <dbReference type="EMBL" id="OQR79391.1"/>
    </source>
</evidence>
<organism evidence="3 4">
    <name type="scientific">Tropilaelaps mercedesae</name>
    <dbReference type="NCBI Taxonomy" id="418985"/>
    <lineage>
        <taxon>Eukaryota</taxon>
        <taxon>Metazoa</taxon>
        <taxon>Ecdysozoa</taxon>
        <taxon>Arthropoda</taxon>
        <taxon>Chelicerata</taxon>
        <taxon>Arachnida</taxon>
        <taxon>Acari</taxon>
        <taxon>Parasitiformes</taxon>
        <taxon>Mesostigmata</taxon>
        <taxon>Gamasina</taxon>
        <taxon>Dermanyssoidea</taxon>
        <taxon>Laelapidae</taxon>
        <taxon>Tropilaelaps</taxon>
    </lineage>
</organism>
<keyword evidence="1" id="KW-0812">Transmembrane</keyword>